<dbReference type="KEGG" id="snep:Enr13x_20680"/>
<dbReference type="EMBL" id="CP037423">
    <property type="protein sequence ID" value="QDV42223.1"/>
    <property type="molecule type" value="Genomic_DNA"/>
</dbReference>
<proteinExistence type="predicted"/>
<keyword evidence="2" id="KW-1185">Reference proteome</keyword>
<protein>
    <submittedName>
        <fullName evidence="1">Uncharacterized protein</fullName>
    </submittedName>
</protein>
<dbReference type="RefSeq" id="WP_145385890.1">
    <property type="nucleotide sequence ID" value="NZ_CP037423.1"/>
</dbReference>
<accession>A0A518HN11</accession>
<dbReference type="AlphaFoldDB" id="A0A518HN11"/>
<reference evidence="1 2" key="1">
    <citation type="submission" date="2019-03" db="EMBL/GenBank/DDBJ databases">
        <title>Deep-cultivation of Planctomycetes and their phenomic and genomic characterization uncovers novel biology.</title>
        <authorList>
            <person name="Wiegand S."/>
            <person name="Jogler M."/>
            <person name="Boedeker C."/>
            <person name="Pinto D."/>
            <person name="Vollmers J."/>
            <person name="Rivas-Marin E."/>
            <person name="Kohn T."/>
            <person name="Peeters S.H."/>
            <person name="Heuer A."/>
            <person name="Rast P."/>
            <person name="Oberbeckmann S."/>
            <person name="Bunk B."/>
            <person name="Jeske O."/>
            <person name="Meyerdierks A."/>
            <person name="Storesund J.E."/>
            <person name="Kallscheuer N."/>
            <person name="Luecker S."/>
            <person name="Lage O.M."/>
            <person name="Pohl T."/>
            <person name="Merkel B.J."/>
            <person name="Hornburger P."/>
            <person name="Mueller R.-W."/>
            <person name="Bruemmer F."/>
            <person name="Labrenz M."/>
            <person name="Spormann A.M."/>
            <person name="Op den Camp H."/>
            <person name="Overmann J."/>
            <person name="Amann R."/>
            <person name="Jetten M.S.M."/>
            <person name="Mascher T."/>
            <person name="Medema M.H."/>
            <person name="Devos D.P."/>
            <person name="Kaster A.-K."/>
            <person name="Ovreas L."/>
            <person name="Rohde M."/>
            <person name="Galperin M.Y."/>
            <person name="Jogler C."/>
        </authorList>
    </citation>
    <scope>NUCLEOTIDE SEQUENCE [LARGE SCALE GENOMIC DNA]</scope>
    <source>
        <strain evidence="1 2">Enr13</strain>
    </source>
</reference>
<organism evidence="1 2">
    <name type="scientific">Stieleria neptunia</name>
    <dbReference type="NCBI Taxonomy" id="2527979"/>
    <lineage>
        <taxon>Bacteria</taxon>
        <taxon>Pseudomonadati</taxon>
        <taxon>Planctomycetota</taxon>
        <taxon>Planctomycetia</taxon>
        <taxon>Pirellulales</taxon>
        <taxon>Pirellulaceae</taxon>
        <taxon>Stieleria</taxon>
    </lineage>
</organism>
<gene>
    <name evidence="1" type="ORF">Enr13x_20680</name>
</gene>
<dbReference type="OrthoDB" id="9839504at2"/>
<evidence type="ECO:0000313" key="2">
    <source>
        <dbReference type="Proteomes" id="UP000319004"/>
    </source>
</evidence>
<evidence type="ECO:0000313" key="1">
    <source>
        <dbReference type="EMBL" id="QDV42223.1"/>
    </source>
</evidence>
<sequence length="117" mass="13103">MEIPLSNQTEENILKSAQAGDYVSVAKQLADAILNERPAIKPSARDDAVDRLRGDAYRQQSWQKFHASKSAEEIALEQGIRPIESSDDLRFPHWPDEENVDDFIAAAKGLNEPTAER</sequence>
<dbReference type="Proteomes" id="UP000319004">
    <property type="component" value="Chromosome"/>
</dbReference>
<name>A0A518HN11_9BACT</name>